<name>A0A836JZM4_9HYME</name>
<keyword evidence="9 11" id="KW-0408">Iron</keyword>
<dbReference type="EMBL" id="JAANIB010004803">
    <property type="protein sequence ID" value="KAG5333642.1"/>
    <property type="molecule type" value="Genomic_DNA"/>
</dbReference>
<feature type="transmembrane region" description="Helical" evidence="13">
    <location>
        <begin position="297"/>
        <end position="316"/>
    </location>
</feature>
<evidence type="ECO:0000256" key="13">
    <source>
        <dbReference type="SAM" id="Phobius"/>
    </source>
</evidence>
<dbReference type="SUPFAM" id="SSF48264">
    <property type="entry name" value="Cytochrome P450"/>
    <property type="match status" value="1"/>
</dbReference>
<evidence type="ECO:0000256" key="10">
    <source>
        <dbReference type="ARBA" id="ARBA00023033"/>
    </source>
</evidence>
<keyword evidence="13" id="KW-0812">Transmembrane</keyword>
<dbReference type="InterPro" id="IPR017972">
    <property type="entry name" value="Cyt_P450_CS"/>
</dbReference>
<keyword evidence="13" id="KW-0472">Membrane</keyword>
<organism evidence="14 15">
    <name type="scientific">Acromyrmex heyeri</name>
    <dbReference type="NCBI Taxonomy" id="230685"/>
    <lineage>
        <taxon>Eukaryota</taxon>
        <taxon>Metazoa</taxon>
        <taxon>Ecdysozoa</taxon>
        <taxon>Arthropoda</taxon>
        <taxon>Hexapoda</taxon>
        <taxon>Insecta</taxon>
        <taxon>Pterygota</taxon>
        <taxon>Neoptera</taxon>
        <taxon>Endopterygota</taxon>
        <taxon>Hymenoptera</taxon>
        <taxon>Apocrita</taxon>
        <taxon>Aculeata</taxon>
        <taxon>Formicoidea</taxon>
        <taxon>Formicidae</taxon>
        <taxon>Myrmicinae</taxon>
        <taxon>Acromyrmex</taxon>
    </lineage>
</organism>
<dbReference type="PANTHER" id="PTHR24279">
    <property type="entry name" value="CYTOCHROME P450"/>
    <property type="match status" value="1"/>
</dbReference>
<dbReference type="GO" id="GO:0020037">
    <property type="term" value="F:heme binding"/>
    <property type="evidence" value="ECO:0007669"/>
    <property type="project" value="InterPro"/>
</dbReference>
<evidence type="ECO:0000256" key="4">
    <source>
        <dbReference type="ARBA" id="ARBA00004406"/>
    </source>
</evidence>
<dbReference type="GO" id="GO:0005506">
    <property type="term" value="F:iron ion binding"/>
    <property type="evidence" value="ECO:0007669"/>
    <property type="project" value="InterPro"/>
</dbReference>
<comment type="subcellular location">
    <subcellularLocation>
        <location evidence="4">Endoplasmic reticulum membrane</location>
        <topology evidence="4">Peripheral membrane protein</topology>
    </subcellularLocation>
    <subcellularLocation>
        <location evidence="3">Microsome membrane</location>
        <topology evidence="3">Peripheral membrane protein</topology>
    </subcellularLocation>
</comment>
<dbReference type="InterPro" id="IPR001128">
    <property type="entry name" value="Cyt_P450"/>
</dbReference>
<accession>A0A836JZM4</accession>
<dbReference type="GO" id="GO:0016705">
    <property type="term" value="F:oxidoreductase activity, acting on paired donors, with incorporation or reduction of molecular oxygen"/>
    <property type="evidence" value="ECO:0007669"/>
    <property type="project" value="InterPro"/>
</dbReference>
<dbReference type="PROSITE" id="PS00086">
    <property type="entry name" value="CYTOCHROME_P450"/>
    <property type="match status" value="1"/>
</dbReference>
<dbReference type="InterPro" id="IPR036396">
    <property type="entry name" value="Cyt_P450_sf"/>
</dbReference>
<evidence type="ECO:0000256" key="11">
    <source>
        <dbReference type="PIRSR" id="PIRSR602403-1"/>
    </source>
</evidence>
<evidence type="ECO:0000256" key="6">
    <source>
        <dbReference type="ARBA" id="ARBA00022617"/>
    </source>
</evidence>
<evidence type="ECO:0000256" key="8">
    <source>
        <dbReference type="ARBA" id="ARBA00023002"/>
    </source>
</evidence>
<reference evidence="14 15" key="1">
    <citation type="submission" date="2020-02" db="EMBL/GenBank/DDBJ databases">
        <title>Relaxed selection underlies rapid genomic changes in the transitions from sociality to social parasitism in ants.</title>
        <authorList>
            <person name="Bi X."/>
        </authorList>
    </citation>
    <scope>NUCLEOTIDE SEQUENCE [LARGE SCALE GENOMIC DNA]</scope>
    <source>
        <strain evidence="14">BGI-DK2014b</strain>
        <tissue evidence="14">Whole body</tissue>
    </source>
</reference>
<dbReference type="OrthoDB" id="3945418at2759"/>
<dbReference type="PRINTS" id="PR00385">
    <property type="entry name" value="P450"/>
</dbReference>
<dbReference type="Pfam" id="PF00067">
    <property type="entry name" value="p450"/>
    <property type="match status" value="2"/>
</dbReference>
<dbReference type="CDD" id="cd11054">
    <property type="entry name" value="CYP24A1-like"/>
    <property type="match status" value="1"/>
</dbReference>
<keyword evidence="10 12" id="KW-0503">Monooxygenase</keyword>
<feature type="binding site" description="axial binding residue" evidence="11">
    <location>
        <position position="469"/>
    </location>
    <ligand>
        <name>heme</name>
        <dbReference type="ChEBI" id="CHEBI:30413"/>
    </ligand>
    <ligandPart>
        <name>Fe</name>
        <dbReference type="ChEBI" id="CHEBI:18248"/>
    </ligandPart>
</feature>
<evidence type="ECO:0000313" key="15">
    <source>
        <dbReference type="Proteomes" id="UP000670152"/>
    </source>
</evidence>
<feature type="non-terminal residue" evidence="14">
    <location>
        <position position="1"/>
    </location>
</feature>
<dbReference type="InterPro" id="IPR002403">
    <property type="entry name" value="Cyt_P450_E_grp-IV"/>
</dbReference>
<comment type="function">
    <text evidence="2">May be involved in the metabolism of insect hormones and in the breakdown of synthetic insecticides.</text>
</comment>
<evidence type="ECO:0000256" key="1">
    <source>
        <dbReference type="ARBA" id="ARBA00001971"/>
    </source>
</evidence>
<evidence type="ECO:0000256" key="7">
    <source>
        <dbReference type="ARBA" id="ARBA00022723"/>
    </source>
</evidence>
<sequence>MTRTRIFIREVNNMCLPLKIQSRTRSIRNYPTGYNKIVDMSNNLQHVRSIEDIPGPKALPLIGNLFRFLPYIGEYYNVNTLTLMRMLHDKYGNIVKFDGLKKQPSIFLFCPELCKSMYQLQGKIPIRIALEPLHNYRKNRKDIYKGQYGLTTSQGESWKDFRSKVSPHMMRPNIVKTHTTQIHAITSEFVDKMSTLRDPKTLELPDDFMNEIYKWSIETMCLIALNYRIGCLKSNLAVDSEPQIMINCVKEMFNLTYRIENVPSLLKISYTWNYQKLFRALDQINEMYYICKNLANLLLLIIFIFIHIFILQYFHIMNNCELKNGPCPIFLFNAAGALLYYVANNKEKQDKLRKEVMSVLPDKTTPITHDLLEKIPYVRGCIKECMRLFPITNGILRNMPKDVCLGGYLIPKGANVMACHAVLSMDPKYFARPMEYIPERWIRNSPEFLLYRSTHTYAYMPFGYGVRACIGQRFAEMELEILLLKVIRNFRIEWHYGPLEHESQIVNTVKSPLRLKLIDL</sequence>
<keyword evidence="7 11" id="KW-0479">Metal-binding</keyword>
<dbReference type="GO" id="GO:0004497">
    <property type="term" value="F:monooxygenase activity"/>
    <property type="evidence" value="ECO:0007669"/>
    <property type="project" value="UniProtKB-KW"/>
</dbReference>
<protein>
    <submittedName>
        <fullName evidence="14">C12B2 protein</fullName>
    </submittedName>
</protein>
<dbReference type="Gene3D" id="1.10.630.10">
    <property type="entry name" value="Cytochrome P450"/>
    <property type="match status" value="2"/>
</dbReference>
<gene>
    <name evidence="14" type="primary">Cyp12b2</name>
    <name evidence="14" type="ORF">G6Z77_0014715</name>
</gene>
<evidence type="ECO:0000256" key="3">
    <source>
        <dbReference type="ARBA" id="ARBA00004174"/>
    </source>
</evidence>
<dbReference type="InterPro" id="IPR050479">
    <property type="entry name" value="CYP11_CYP27_families"/>
</dbReference>
<keyword evidence="15" id="KW-1185">Reference proteome</keyword>
<evidence type="ECO:0000256" key="12">
    <source>
        <dbReference type="RuleBase" id="RU000461"/>
    </source>
</evidence>
<evidence type="ECO:0000313" key="14">
    <source>
        <dbReference type="EMBL" id="KAG5333642.1"/>
    </source>
</evidence>
<dbReference type="PANTHER" id="PTHR24279:SF120">
    <property type="entry name" value="CYTOCHROME P450"/>
    <property type="match status" value="1"/>
</dbReference>
<comment type="caution">
    <text evidence="14">The sequence shown here is derived from an EMBL/GenBank/DDBJ whole genome shotgun (WGS) entry which is preliminary data.</text>
</comment>
<dbReference type="GO" id="GO:0005789">
    <property type="term" value="C:endoplasmic reticulum membrane"/>
    <property type="evidence" value="ECO:0007669"/>
    <property type="project" value="UniProtKB-SubCell"/>
</dbReference>
<dbReference type="PRINTS" id="PR00465">
    <property type="entry name" value="EP450IV"/>
</dbReference>
<comment type="similarity">
    <text evidence="5 12">Belongs to the cytochrome P450 family.</text>
</comment>
<comment type="cofactor">
    <cofactor evidence="1 11">
        <name>heme</name>
        <dbReference type="ChEBI" id="CHEBI:30413"/>
    </cofactor>
</comment>
<keyword evidence="13" id="KW-1133">Transmembrane helix</keyword>
<feature type="non-terminal residue" evidence="14">
    <location>
        <position position="520"/>
    </location>
</feature>
<evidence type="ECO:0000256" key="9">
    <source>
        <dbReference type="ARBA" id="ARBA00023004"/>
    </source>
</evidence>
<dbReference type="AlphaFoldDB" id="A0A836JZM4"/>
<evidence type="ECO:0000256" key="5">
    <source>
        <dbReference type="ARBA" id="ARBA00010617"/>
    </source>
</evidence>
<dbReference type="Proteomes" id="UP000670152">
    <property type="component" value="Unassembled WGS sequence"/>
</dbReference>
<proteinExistence type="inferred from homology"/>
<keyword evidence="6 11" id="KW-0349">Heme</keyword>
<feature type="transmembrane region" description="Helical" evidence="13">
    <location>
        <begin position="328"/>
        <end position="344"/>
    </location>
</feature>
<evidence type="ECO:0000256" key="2">
    <source>
        <dbReference type="ARBA" id="ARBA00003690"/>
    </source>
</evidence>
<keyword evidence="8 12" id="KW-0560">Oxidoreductase</keyword>